<gene>
    <name evidence="3" type="ORF">LZC94_03785</name>
</gene>
<reference evidence="3 4" key="1">
    <citation type="submission" date="2021-12" db="EMBL/GenBank/DDBJ databases">
        <title>Discovery of the Pendulisporaceae a myxobacterial family with distinct sporulation behavior and unique specialized metabolism.</title>
        <authorList>
            <person name="Garcia R."/>
            <person name="Popoff A."/>
            <person name="Bader C.D."/>
            <person name="Loehr J."/>
            <person name="Walesch S."/>
            <person name="Walt C."/>
            <person name="Boldt J."/>
            <person name="Bunk B."/>
            <person name="Haeckl F.J.F.P.J."/>
            <person name="Gunesch A.P."/>
            <person name="Birkelbach J."/>
            <person name="Nuebel U."/>
            <person name="Pietschmann T."/>
            <person name="Bach T."/>
            <person name="Mueller R."/>
        </authorList>
    </citation>
    <scope>NUCLEOTIDE SEQUENCE [LARGE SCALE GENOMIC DNA]</scope>
    <source>
        <strain evidence="3 4">MSr11954</strain>
    </source>
</reference>
<accession>A0ABZ2LZM6</accession>
<dbReference type="PROSITE" id="PS51257">
    <property type="entry name" value="PROKAR_LIPOPROTEIN"/>
    <property type="match status" value="1"/>
</dbReference>
<keyword evidence="4" id="KW-1185">Reference proteome</keyword>
<sequence>MRRFSPRAASWAGALSAIPFALSAFIACSGESTLTHSPTPPDSDAGGPDPAPISDAGARDARPEQDAAAWKPPIACGTELPGPALPPNLTEAEPGYAQELEATDAAGVPDPVDYSGQSKLIRGVVHYMFQEPASEPSVLSHDRAQATENENMGRAFLAAAARGRDGGLSVPFLRRGLYYHYACSRPLPASLDQLRERYGDYRTWRVETMACAKPKNGPRRIYKNSDKGVFVSETLVGDGGIRETEVIFTKLRDDGQLDFAVYTADGQLTDRSSFATNGGGTVTAAAPYICMSCHLDATSGGFTNLRPTGTGAGCKDRDAGP</sequence>
<feature type="region of interest" description="Disordered" evidence="1">
    <location>
        <begin position="31"/>
        <end position="68"/>
    </location>
</feature>
<dbReference type="Proteomes" id="UP001370348">
    <property type="component" value="Chromosome"/>
</dbReference>
<feature type="chain" id="PRO_5047511275" description="Lipoprotein" evidence="2">
    <location>
        <begin position="27"/>
        <end position="321"/>
    </location>
</feature>
<evidence type="ECO:0008006" key="5">
    <source>
        <dbReference type="Google" id="ProtNLM"/>
    </source>
</evidence>
<name>A0ABZ2LZM6_9BACT</name>
<dbReference type="EMBL" id="CP089984">
    <property type="protein sequence ID" value="WXB16403.1"/>
    <property type="molecule type" value="Genomic_DNA"/>
</dbReference>
<evidence type="ECO:0000313" key="4">
    <source>
        <dbReference type="Proteomes" id="UP001370348"/>
    </source>
</evidence>
<feature type="signal peptide" evidence="2">
    <location>
        <begin position="1"/>
        <end position="26"/>
    </location>
</feature>
<keyword evidence="2" id="KW-0732">Signal</keyword>
<evidence type="ECO:0000313" key="3">
    <source>
        <dbReference type="EMBL" id="WXB16403.1"/>
    </source>
</evidence>
<dbReference type="RefSeq" id="WP_394826027.1">
    <property type="nucleotide sequence ID" value="NZ_CP089984.1"/>
</dbReference>
<organism evidence="3 4">
    <name type="scientific">Pendulispora albinea</name>
    <dbReference type="NCBI Taxonomy" id="2741071"/>
    <lineage>
        <taxon>Bacteria</taxon>
        <taxon>Pseudomonadati</taxon>
        <taxon>Myxococcota</taxon>
        <taxon>Myxococcia</taxon>
        <taxon>Myxococcales</taxon>
        <taxon>Sorangiineae</taxon>
        <taxon>Pendulisporaceae</taxon>
        <taxon>Pendulispora</taxon>
    </lineage>
</organism>
<protein>
    <recommendedName>
        <fullName evidence="5">Lipoprotein</fullName>
    </recommendedName>
</protein>
<evidence type="ECO:0000256" key="2">
    <source>
        <dbReference type="SAM" id="SignalP"/>
    </source>
</evidence>
<evidence type="ECO:0000256" key="1">
    <source>
        <dbReference type="SAM" id="MobiDB-lite"/>
    </source>
</evidence>
<proteinExistence type="predicted"/>